<sequence length="113" mass="12655">MLQLNSTDFLVFLGSPGGSTRHGRDMKNKSKRPIEGEALAEILQELARADMRAVSLRFDLDPLSDEDKRSGAKPLSMREIQDELENISRTITGVALFHLGASRDEWYAAHEDI</sequence>
<gene>
    <name evidence="1" type="ORF">DLJ53_17795</name>
</gene>
<dbReference type="EMBL" id="QHHQ01000003">
    <property type="protein sequence ID" value="RAI01069.1"/>
    <property type="molecule type" value="Genomic_DNA"/>
</dbReference>
<dbReference type="AlphaFoldDB" id="A0A8B2NSP1"/>
<evidence type="ECO:0000313" key="2">
    <source>
        <dbReference type="Proteomes" id="UP000249590"/>
    </source>
</evidence>
<evidence type="ECO:0000313" key="1">
    <source>
        <dbReference type="EMBL" id="RAI01069.1"/>
    </source>
</evidence>
<reference evidence="1 2" key="1">
    <citation type="submission" date="2018-05" db="EMBL/GenBank/DDBJ databases">
        <title>Acuticoccus sediminis sp. nov., isolated from deep-sea sediment of Indian Ocean.</title>
        <authorList>
            <person name="Liu X."/>
            <person name="Lai Q."/>
            <person name="Du Y."/>
            <person name="Sun F."/>
            <person name="Zhang X."/>
            <person name="Wang S."/>
            <person name="Shao Z."/>
        </authorList>
    </citation>
    <scope>NUCLEOTIDE SEQUENCE [LARGE SCALE GENOMIC DNA]</scope>
    <source>
        <strain evidence="1 2">PTG4-2</strain>
    </source>
</reference>
<keyword evidence="2" id="KW-1185">Reference proteome</keyword>
<proteinExistence type="predicted"/>
<protein>
    <submittedName>
        <fullName evidence="1">Uncharacterized protein</fullName>
    </submittedName>
</protein>
<accession>A0A8B2NSP1</accession>
<dbReference type="Proteomes" id="UP000249590">
    <property type="component" value="Unassembled WGS sequence"/>
</dbReference>
<comment type="caution">
    <text evidence="1">The sequence shown here is derived from an EMBL/GenBank/DDBJ whole genome shotgun (WGS) entry which is preliminary data.</text>
</comment>
<name>A0A8B2NSP1_9HYPH</name>
<organism evidence="1 2">
    <name type="scientific">Acuticoccus sediminis</name>
    <dbReference type="NCBI Taxonomy" id="2184697"/>
    <lineage>
        <taxon>Bacteria</taxon>
        <taxon>Pseudomonadati</taxon>
        <taxon>Pseudomonadota</taxon>
        <taxon>Alphaproteobacteria</taxon>
        <taxon>Hyphomicrobiales</taxon>
        <taxon>Amorphaceae</taxon>
        <taxon>Acuticoccus</taxon>
    </lineage>
</organism>